<keyword evidence="6" id="KW-0472">Membrane</keyword>
<reference evidence="10 11" key="1">
    <citation type="submission" date="2016-10" db="EMBL/GenBank/DDBJ databases">
        <authorList>
            <person name="Varghese N."/>
            <person name="Submissions S."/>
        </authorList>
    </citation>
    <scope>NUCLEOTIDE SEQUENCE [LARGE SCALE GENOMIC DNA]</scope>
    <source>
        <strain evidence="10 11">YR512</strain>
    </source>
</reference>
<dbReference type="Pfam" id="PF02321">
    <property type="entry name" value="OEP"/>
    <property type="match status" value="2"/>
</dbReference>
<evidence type="ECO:0000256" key="7">
    <source>
        <dbReference type="ARBA" id="ARBA00023237"/>
    </source>
</evidence>
<evidence type="ECO:0000313" key="11">
    <source>
        <dbReference type="Proteomes" id="UP000198841"/>
    </source>
</evidence>
<proteinExistence type="inferred from homology"/>
<dbReference type="PANTHER" id="PTHR30026">
    <property type="entry name" value="OUTER MEMBRANE PROTEIN TOLC"/>
    <property type="match status" value="1"/>
</dbReference>
<comment type="similarity">
    <text evidence="2">Belongs to the outer membrane factor (OMF) (TC 1.B.17) family.</text>
</comment>
<feature type="signal peptide" evidence="9">
    <location>
        <begin position="1"/>
        <end position="28"/>
    </location>
</feature>
<evidence type="ECO:0000256" key="3">
    <source>
        <dbReference type="ARBA" id="ARBA00022448"/>
    </source>
</evidence>
<feature type="coiled-coil region" evidence="8">
    <location>
        <begin position="525"/>
        <end position="559"/>
    </location>
</feature>
<dbReference type="EMBL" id="FOSD01000001">
    <property type="protein sequence ID" value="SFJ30133.1"/>
    <property type="molecule type" value="Genomic_DNA"/>
</dbReference>
<dbReference type="InterPro" id="IPR051906">
    <property type="entry name" value="TolC-like"/>
</dbReference>
<gene>
    <name evidence="10" type="ORF">SAMN05518863_10152</name>
</gene>
<protein>
    <submittedName>
        <fullName evidence="10">Outer membrane protein, adhesin transport system</fullName>
    </submittedName>
</protein>
<accession>A0A1I3Q7V5</accession>
<evidence type="ECO:0000313" key="10">
    <source>
        <dbReference type="EMBL" id="SFJ30133.1"/>
    </source>
</evidence>
<dbReference type="Gene3D" id="1.20.1600.10">
    <property type="entry name" value="Outer membrane efflux proteins (OEP)"/>
    <property type="match status" value="1"/>
</dbReference>
<dbReference type="RefSeq" id="WP_008107977.1">
    <property type="nucleotide sequence ID" value="NZ_FOSD01000001.1"/>
</dbReference>
<keyword evidence="8" id="KW-0175">Coiled coil</keyword>
<dbReference type="SUPFAM" id="SSF56954">
    <property type="entry name" value="Outer membrane efflux proteins (OEP)"/>
    <property type="match status" value="1"/>
</dbReference>
<comment type="subcellular location">
    <subcellularLocation>
        <location evidence="1">Cell outer membrane</location>
    </subcellularLocation>
</comment>
<evidence type="ECO:0000256" key="9">
    <source>
        <dbReference type="SAM" id="SignalP"/>
    </source>
</evidence>
<dbReference type="Proteomes" id="UP000198841">
    <property type="component" value="Unassembled WGS sequence"/>
</dbReference>
<keyword evidence="4" id="KW-1134">Transmembrane beta strand</keyword>
<evidence type="ECO:0000256" key="5">
    <source>
        <dbReference type="ARBA" id="ARBA00022692"/>
    </source>
</evidence>
<keyword evidence="7" id="KW-0998">Cell outer membrane</keyword>
<sequence length="638" mass="69649">MKKINTSLRLLPLLVGALMAMESGGLYANDDDELLMFVDLSKQQKSAPVAPVRTSNSVSADAMAKMLVQQTQTQKRAPAVPVSKPPVAKPVVVASKPVLSMPAPSTLPATPLLANPVVTVSTPPAKPLLEQAQEAITTPQVESAPPVKLLASSTIETQAPAPIRQAAEPSRVVPSESLRISAKSELPVFRPAPSSEPVASSLPGVGQPQLTPEPALSVAKAPVTVQRASPGELELRGIFYRAVMTALERSPQLRSTQLQVEAAKEDVSNAKGQRWPQVDVTSNSRRYEFGKGNRNASDSNMPAFGVNVATNLIDFGQTSNTIKSKEFSVKAADFQNTAQAEDLAWQVSNGLVELSKQRLIIEMSKQYVARMQELVKMLSGIVEADQGRRSELTQATGRYLQAQSALDNAVAKARDTEIQLYRLLGESQVPLPPSMQWQLQPALLDALLAQVDKHPTLAQARAQSLAASSEADALKSSSLPKINWVVSKDTGKDYYGREQAWQTGINVSWGLFRGGSASAAERAAVQRAAAMREQADNQRDDLKQRVRAADQDARSMLQRADLYRNLTRESDRIRLDFFDQWYHLGKRTLLDVLSAESDYYNNRVGEVTNRFDGYSAIFRGYASAGQLMNWLKNNPQPR</sequence>
<evidence type="ECO:0000256" key="2">
    <source>
        <dbReference type="ARBA" id="ARBA00007613"/>
    </source>
</evidence>
<keyword evidence="5" id="KW-0812">Transmembrane</keyword>
<feature type="chain" id="PRO_5046803591" evidence="9">
    <location>
        <begin position="29"/>
        <end position="638"/>
    </location>
</feature>
<organism evidence="10 11">
    <name type="scientific">Candidatus Pantoea symbiotica</name>
    <dbReference type="NCBI Taxonomy" id="1884370"/>
    <lineage>
        <taxon>Bacteria</taxon>
        <taxon>Pseudomonadati</taxon>
        <taxon>Pseudomonadota</taxon>
        <taxon>Gammaproteobacteria</taxon>
        <taxon>Enterobacterales</taxon>
        <taxon>Erwiniaceae</taxon>
        <taxon>Pantoea</taxon>
    </lineage>
</organism>
<name>A0A1I3Q7V5_9GAMM</name>
<comment type="caution">
    <text evidence="10">The sequence shown here is derived from an EMBL/GenBank/DDBJ whole genome shotgun (WGS) entry which is preliminary data.</text>
</comment>
<keyword evidence="3" id="KW-0813">Transport</keyword>
<evidence type="ECO:0000256" key="6">
    <source>
        <dbReference type="ARBA" id="ARBA00023136"/>
    </source>
</evidence>
<dbReference type="PANTHER" id="PTHR30026:SF20">
    <property type="entry name" value="OUTER MEMBRANE PROTEIN TOLC"/>
    <property type="match status" value="1"/>
</dbReference>
<keyword evidence="9" id="KW-0732">Signal</keyword>
<evidence type="ECO:0000256" key="8">
    <source>
        <dbReference type="SAM" id="Coils"/>
    </source>
</evidence>
<evidence type="ECO:0000256" key="4">
    <source>
        <dbReference type="ARBA" id="ARBA00022452"/>
    </source>
</evidence>
<keyword evidence="11" id="KW-1185">Reference proteome</keyword>
<evidence type="ECO:0000256" key="1">
    <source>
        <dbReference type="ARBA" id="ARBA00004442"/>
    </source>
</evidence>
<dbReference type="InterPro" id="IPR003423">
    <property type="entry name" value="OMP_efflux"/>
</dbReference>